<feature type="domain" description="ABC transporter" evidence="6">
    <location>
        <begin position="2"/>
        <end position="244"/>
    </location>
</feature>
<dbReference type="CDD" id="cd03214">
    <property type="entry name" value="ABC_Iron-Siderophores_B12_Hemin"/>
    <property type="match status" value="1"/>
</dbReference>
<reference evidence="7" key="1">
    <citation type="journal article" date="2014" name="Int. J. Syst. Evol. Microbiol.">
        <title>Complete genome sequence of Corynebacterium casei LMG S-19264T (=DSM 44701T), isolated from a smear-ripened cheese.</title>
        <authorList>
            <consortium name="US DOE Joint Genome Institute (JGI-PGF)"/>
            <person name="Walter F."/>
            <person name="Albersmeier A."/>
            <person name="Kalinowski J."/>
            <person name="Ruckert C."/>
        </authorList>
    </citation>
    <scope>NUCLEOTIDE SEQUENCE</scope>
    <source>
        <strain evidence="7">KCTC 12870</strain>
    </source>
</reference>
<keyword evidence="8" id="KW-1185">Reference proteome</keyword>
<evidence type="ECO:0000256" key="5">
    <source>
        <dbReference type="ARBA" id="ARBA00037066"/>
    </source>
</evidence>
<keyword evidence="4" id="KW-1278">Translocase</keyword>
<keyword evidence="1" id="KW-0813">Transport</keyword>
<evidence type="ECO:0000256" key="4">
    <source>
        <dbReference type="ARBA" id="ARBA00022967"/>
    </source>
</evidence>
<evidence type="ECO:0000313" key="8">
    <source>
        <dbReference type="Proteomes" id="UP000642829"/>
    </source>
</evidence>
<dbReference type="GO" id="GO:0005524">
    <property type="term" value="F:ATP binding"/>
    <property type="evidence" value="ECO:0007669"/>
    <property type="project" value="UniProtKB-KW"/>
</dbReference>
<dbReference type="PANTHER" id="PTHR42794">
    <property type="entry name" value="HEMIN IMPORT ATP-BINDING PROTEIN HMUV"/>
    <property type="match status" value="1"/>
</dbReference>
<dbReference type="AlphaFoldDB" id="A0A8J3GCJ9"/>
<dbReference type="InterPro" id="IPR027417">
    <property type="entry name" value="P-loop_NTPase"/>
</dbReference>
<name>A0A8J3GCJ9_9BACT</name>
<evidence type="ECO:0000256" key="1">
    <source>
        <dbReference type="ARBA" id="ARBA00022448"/>
    </source>
</evidence>
<evidence type="ECO:0000259" key="6">
    <source>
        <dbReference type="PROSITE" id="PS50893"/>
    </source>
</evidence>
<dbReference type="PANTHER" id="PTHR42794:SF1">
    <property type="entry name" value="HEMIN IMPORT ATP-BINDING PROTEIN HMUV"/>
    <property type="match status" value="1"/>
</dbReference>
<dbReference type="SMART" id="SM00382">
    <property type="entry name" value="AAA"/>
    <property type="match status" value="1"/>
</dbReference>
<dbReference type="RefSeq" id="WP_189512128.1">
    <property type="nucleotide sequence ID" value="NZ_BMXG01000004.1"/>
</dbReference>
<sequence>MLCADKVSFSYGRRTVVDNVSLAVEPGKVIAILGPNGAGKTSLFRLLSGGEEPEEGTVTLDGKPLKSFAAEALARRRSVLPQTSQLGFNFTVREVVEMGRLPHARVDKSVDEEAVVEQAMAQADIGNFAERHFLSLSGGERQRVHLARCLAQVWPGDSTPAESRYLLLDEPTNNLDISHQHTCLREARLLATKGVGVACILHDFNLALAYADTCVVLFDGMVRASGTVATALTAEVISDVFGVEATMIEHEGQRVLVTLARPD</sequence>
<comment type="function">
    <text evidence="5">Part of the ABC transporter complex HmuTUV involved in hemin import. Responsible for energy coupling to the transport system.</text>
</comment>
<proteinExistence type="predicted"/>
<dbReference type="Proteomes" id="UP000642829">
    <property type="component" value="Unassembled WGS sequence"/>
</dbReference>
<dbReference type="SUPFAM" id="SSF52540">
    <property type="entry name" value="P-loop containing nucleoside triphosphate hydrolases"/>
    <property type="match status" value="1"/>
</dbReference>
<dbReference type="FunFam" id="3.40.50.300:FF:000134">
    <property type="entry name" value="Iron-enterobactin ABC transporter ATP-binding protein"/>
    <property type="match status" value="1"/>
</dbReference>
<accession>A0A8J3GCJ9</accession>
<dbReference type="InterPro" id="IPR003593">
    <property type="entry name" value="AAA+_ATPase"/>
</dbReference>
<evidence type="ECO:0000256" key="3">
    <source>
        <dbReference type="ARBA" id="ARBA00022840"/>
    </source>
</evidence>
<dbReference type="Gene3D" id="3.40.50.300">
    <property type="entry name" value="P-loop containing nucleotide triphosphate hydrolases"/>
    <property type="match status" value="1"/>
</dbReference>
<dbReference type="Pfam" id="PF00005">
    <property type="entry name" value="ABC_tran"/>
    <property type="match status" value="1"/>
</dbReference>
<comment type="caution">
    <text evidence="7">The sequence shown here is derived from an EMBL/GenBank/DDBJ whole genome shotgun (WGS) entry which is preliminary data.</text>
</comment>
<dbReference type="EMBL" id="BMXG01000004">
    <property type="protein sequence ID" value="GHB94879.1"/>
    <property type="molecule type" value="Genomic_DNA"/>
</dbReference>
<dbReference type="PROSITE" id="PS50893">
    <property type="entry name" value="ABC_TRANSPORTER_2"/>
    <property type="match status" value="1"/>
</dbReference>
<evidence type="ECO:0000256" key="2">
    <source>
        <dbReference type="ARBA" id="ARBA00022741"/>
    </source>
</evidence>
<dbReference type="GO" id="GO:0016887">
    <property type="term" value="F:ATP hydrolysis activity"/>
    <property type="evidence" value="ECO:0007669"/>
    <property type="project" value="InterPro"/>
</dbReference>
<keyword evidence="3 7" id="KW-0067">ATP-binding</keyword>
<dbReference type="NCBIfam" id="NF010068">
    <property type="entry name" value="PRK13548.1"/>
    <property type="match status" value="1"/>
</dbReference>
<gene>
    <name evidence="7" type="primary">hmuV</name>
    <name evidence="7" type="ORF">GCM10007047_08030</name>
</gene>
<reference evidence="7" key="2">
    <citation type="submission" date="2020-09" db="EMBL/GenBank/DDBJ databases">
        <authorList>
            <person name="Sun Q."/>
            <person name="Kim S."/>
        </authorList>
    </citation>
    <scope>NUCLEOTIDE SEQUENCE</scope>
    <source>
        <strain evidence="7">KCTC 12870</strain>
    </source>
</reference>
<dbReference type="InterPro" id="IPR003439">
    <property type="entry name" value="ABC_transporter-like_ATP-bd"/>
</dbReference>
<protein>
    <submittedName>
        <fullName evidence="7">Hemin import ATP-binding protein HmuV</fullName>
    </submittedName>
</protein>
<evidence type="ECO:0000313" key="7">
    <source>
        <dbReference type="EMBL" id="GHB94879.1"/>
    </source>
</evidence>
<organism evidence="7 8">
    <name type="scientific">Cerasicoccus arenae</name>
    <dbReference type="NCBI Taxonomy" id="424488"/>
    <lineage>
        <taxon>Bacteria</taxon>
        <taxon>Pseudomonadati</taxon>
        <taxon>Verrucomicrobiota</taxon>
        <taxon>Opitutia</taxon>
        <taxon>Puniceicoccales</taxon>
        <taxon>Cerasicoccaceae</taxon>
        <taxon>Cerasicoccus</taxon>
    </lineage>
</organism>
<keyword evidence="2" id="KW-0547">Nucleotide-binding</keyword>